<accession>A0A6G0ZLG6</accession>
<dbReference type="OrthoDB" id="10415397at2759"/>
<organism evidence="1 2">
    <name type="scientific">Aphis craccivora</name>
    <name type="common">Cowpea aphid</name>
    <dbReference type="NCBI Taxonomy" id="307492"/>
    <lineage>
        <taxon>Eukaryota</taxon>
        <taxon>Metazoa</taxon>
        <taxon>Ecdysozoa</taxon>
        <taxon>Arthropoda</taxon>
        <taxon>Hexapoda</taxon>
        <taxon>Insecta</taxon>
        <taxon>Pterygota</taxon>
        <taxon>Neoptera</taxon>
        <taxon>Paraneoptera</taxon>
        <taxon>Hemiptera</taxon>
        <taxon>Sternorrhyncha</taxon>
        <taxon>Aphidomorpha</taxon>
        <taxon>Aphidoidea</taxon>
        <taxon>Aphididae</taxon>
        <taxon>Aphidini</taxon>
        <taxon>Aphis</taxon>
        <taxon>Aphis</taxon>
    </lineage>
</organism>
<sequence length="56" mass="6631">MVFLQLHNSMMVLNRRSLENLKKLVPGRGRNVSQEEQMRVFVRIKPLPEEDDLLKP</sequence>
<evidence type="ECO:0000313" key="2">
    <source>
        <dbReference type="Proteomes" id="UP000478052"/>
    </source>
</evidence>
<keyword evidence="2" id="KW-1185">Reference proteome</keyword>
<evidence type="ECO:0000313" key="1">
    <source>
        <dbReference type="EMBL" id="KAF0771923.1"/>
    </source>
</evidence>
<comment type="caution">
    <text evidence="1">The sequence shown here is derived from an EMBL/GenBank/DDBJ whole genome shotgun (WGS) entry which is preliminary data.</text>
</comment>
<dbReference type="EMBL" id="VUJU01000235">
    <property type="protein sequence ID" value="KAF0771923.1"/>
    <property type="molecule type" value="Genomic_DNA"/>
</dbReference>
<gene>
    <name evidence="1" type="ORF">FWK35_00001127</name>
</gene>
<reference evidence="1 2" key="1">
    <citation type="submission" date="2019-08" db="EMBL/GenBank/DDBJ databases">
        <title>Whole genome of Aphis craccivora.</title>
        <authorList>
            <person name="Voronova N.V."/>
            <person name="Shulinski R.S."/>
            <person name="Bandarenka Y.V."/>
            <person name="Zhorov D.G."/>
            <person name="Warner D."/>
        </authorList>
    </citation>
    <scope>NUCLEOTIDE SEQUENCE [LARGE SCALE GENOMIC DNA]</scope>
    <source>
        <strain evidence="1">180601</strain>
        <tissue evidence="1">Whole Body</tissue>
    </source>
</reference>
<proteinExistence type="predicted"/>
<protein>
    <submittedName>
        <fullName evidence="1">Kinesin-like protein KIF18A isoform X2</fullName>
    </submittedName>
</protein>
<dbReference type="AlphaFoldDB" id="A0A6G0ZLG6"/>
<dbReference type="Proteomes" id="UP000478052">
    <property type="component" value="Unassembled WGS sequence"/>
</dbReference>
<name>A0A6G0ZLG6_APHCR</name>